<evidence type="ECO:0000256" key="2">
    <source>
        <dbReference type="SAM" id="SignalP"/>
    </source>
</evidence>
<dbReference type="Proteomes" id="UP000054564">
    <property type="component" value="Unassembled WGS sequence"/>
</dbReference>
<gene>
    <name evidence="3" type="ORF">PSTG_04405</name>
</gene>
<feature type="signal peptide" evidence="2">
    <location>
        <begin position="1"/>
        <end position="22"/>
    </location>
</feature>
<reference evidence="4" key="1">
    <citation type="submission" date="2014-03" db="EMBL/GenBank/DDBJ databases">
        <title>The Genome Sequence of Puccinia striiformis f. sp. tritici PST-78.</title>
        <authorList>
            <consortium name="The Broad Institute Genome Sequencing Platform"/>
            <person name="Cuomo C."/>
            <person name="Hulbert S."/>
            <person name="Chen X."/>
            <person name="Walker B."/>
            <person name="Young S.K."/>
            <person name="Zeng Q."/>
            <person name="Gargeya S."/>
            <person name="Fitzgerald M."/>
            <person name="Haas B."/>
            <person name="Abouelleil A."/>
            <person name="Alvarado L."/>
            <person name="Arachchi H.M."/>
            <person name="Berlin A.M."/>
            <person name="Chapman S.B."/>
            <person name="Goldberg J."/>
            <person name="Griggs A."/>
            <person name="Gujja S."/>
            <person name="Hansen M."/>
            <person name="Howarth C."/>
            <person name="Imamovic A."/>
            <person name="Larimer J."/>
            <person name="McCowan C."/>
            <person name="Montmayeur A."/>
            <person name="Murphy C."/>
            <person name="Neiman D."/>
            <person name="Pearson M."/>
            <person name="Priest M."/>
            <person name="Roberts A."/>
            <person name="Saif S."/>
            <person name="Shea T."/>
            <person name="Sisk P."/>
            <person name="Sykes S."/>
            <person name="Wortman J."/>
            <person name="Nusbaum C."/>
            <person name="Birren B."/>
        </authorList>
    </citation>
    <scope>NUCLEOTIDE SEQUENCE [LARGE SCALE GENOMIC DNA]</scope>
    <source>
        <strain evidence="4">race PST-78</strain>
    </source>
</reference>
<proteinExistence type="predicted"/>
<sequence>MTFSLPLISILMSWISYQTATAHPFGGMFPGSSLGGIGGGMPGIGGMPGMAGGPGGMGGGLGRTAGGNSIKTDLSDSCKTAVEALSKGELATCANIPALVAISKAEGSIVPAINTYVTGACSAVPCSQQALASAAGKFKNECQKDLDDGSAPAVGIYSHLLHYKEARDTLCTQLKSDSKFCIPTVMEGLEAKAGEKFTNAGIKAVMTGQITNEALAFMRVPKEAYCTPCSHALATQSSIMVEAISQDPRIKFEHNTTLPKQKAAEICGASFDDHELPDSVQIAAPGTASAGATGAKYPADAPRKSKNAEAGPKKKKNVDAPAEKPLDASAGTKNPNDGQATSQTSEGTAGGLEELKDQGSDSREA</sequence>
<dbReference type="AlphaFoldDB" id="A0A0L0VU44"/>
<dbReference type="EMBL" id="AJIL01000023">
    <property type="protein sequence ID" value="KNF02500.1"/>
    <property type="molecule type" value="Genomic_DNA"/>
</dbReference>
<feature type="chain" id="PRO_5005549920" evidence="2">
    <location>
        <begin position="23"/>
        <end position="365"/>
    </location>
</feature>
<protein>
    <submittedName>
        <fullName evidence="3">Uncharacterized protein</fullName>
    </submittedName>
</protein>
<dbReference type="PANTHER" id="PTHR34862:SF1">
    <property type="entry name" value="SPARK DOMAIN-CONTAINING PROTEIN"/>
    <property type="match status" value="1"/>
</dbReference>
<accession>A0A0L0VU44</accession>
<name>A0A0L0VU44_9BASI</name>
<comment type="caution">
    <text evidence="3">The sequence shown here is derived from an EMBL/GenBank/DDBJ whole genome shotgun (WGS) entry which is preliminary data.</text>
</comment>
<feature type="compositionally biased region" description="Polar residues" evidence="1">
    <location>
        <begin position="331"/>
        <end position="347"/>
    </location>
</feature>
<feature type="compositionally biased region" description="Basic and acidic residues" evidence="1">
    <location>
        <begin position="353"/>
        <end position="365"/>
    </location>
</feature>
<organism evidence="3 4">
    <name type="scientific">Puccinia striiformis f. sp. tritici PST-78</name>
    <dbReference type="NCBI Taxonomy" id="1165861"/>
    <lineage>
        <taxon>Eukaryota</taxon>
        <taxon>Fungi</taxon>
        <taxon>Dikarya</taxon>
        <taxon>Basidiomycota</taxon>
        <taxon>Pucciniomycotina</taxon>
        <taxon>Pucciniomycetes</taxon>
        <taxon>Pucciniales</taxon>
        <taxon>Pucciniaceae</taxon>
        <taxon>Puccinia</taxon>
    </lineage>
</organism>
<keyword evidence="4" id="KW-1185">Reference proteome</keyword>
<evidence type="ECO:0000313" key="4">
    <source>
        <dbReference type="Proteomes" id="UP000054564"/>
    </source>
</evidence>
<keyword evidence="2" id="KW-0732">Signal</keyword>
<dbReference type="STRING" id="1165861.A0A0L0VU44"/>
<dbReference type="OrthoDB" id="2536450at2759"/>
<feature type="compositionally biased region" description="Basic and acidic residues" evidence="1">
    <location>
        <begin position="317"/>
        <end position="326"/>
    </location>
</feature>
<feature type="region of interest" description="Disordered" evidence="1">
    <location>
        <begin position="287"/>
        <end position="365"/>
    </location>
</feature>
<dbReference type="PANTHER" id="PTHR34862">
    <property type="entry name" value="SPARK DOMAIN-CONTAINING PROTEIN"/>
    <property type="match status" value="1"/>
</dbReference>
<evidence type="ECO:0000256" key="1">
    <source>
        <dbReference type="SAM" id="MobiDB-lite"/>
    </source>
</evidence>
<evidence type="ECO:0000313" key="3">
    <source>
        <dbReference type="EMBL" id="KNF02500.1"/>
    </source>
</evidence>